<gene>
    <name evidence="4" type="ORF">A2117_02720</name>
</gene>
<proteinExistence type="predicted"/>
<keyword evidence="1" id="KW-0175">Coiled coil</keyword>
<feature type="coiled-coil region" evidence="1">
    <location>
        <begin position="447"/>
        <end position="474"/>
    </location>
</feature>
<feature type="signal peptide" evidence="2">
    <location>
        <begin position="1"/>
        <end position="19"/>
    </location>
</feature>
<dbReference type="Proteomes" id="UP000179245">
    <property type="component" value="Unassembled WGS sequence"/>
</dbReference>
<dbReference type="Gene3D" id="1.10.101.10">
    <property type="entry name" value="PGBD-like superfamily/PGBD"/>
    <property type="match status" value="1"/>
</dbReference>
<evidence type="ECO:0000259" key="3">
    <source>
        <dbReference type="Pfam" id="PF01471"/>
    </source>
</evidence>
<evidence type="ECO:0000313" key="5">
    <source>
        <dbReference type="Proteomes" id="UP000179245"/>
    </source>
</evidence>
<dbReference type="InterPro" id="IPR002477">
    <property type="entry name" value="Peptidoglycan-bd-like"/>
</dbReference>
<accession>A0A1G2QQ95</accession>
<dbReference type="InterPro" id="IPR036365">
    <property type="entry name" value="PGBD-like_sf"/>
</dbReference>
<organism evidence="4 5">
    <name type="scientific">Candidatus Wildermuthbacteria bacterium GWA2_46_15</name>
    <dbReference type="NCBI Taxonomy" id="1802443"/>
    <lineage>
        <taxon>Bacteria</taxon>
        <taxon>Candidatus Wildermuthiibacteriota</taxon>
    </lineage>
</organism>
<evidence type="ECO:0000256" key="1">
    <source>
        <dbReference type="SAM" id="Coils"/>
    </source>
</evidence>
<feature type="domain" description="Peptidoglycan binding-like" evidence="3">
    <location>
        <begin position="493"/>
        <end position="550"/>
    </location>
</feature>
<evidence type="ECO:0000313" key="4">
    <source>
        <dbReference type="EMBL" id="OHA62648.1"/>
    </source>
</evidence>
<dbReference type="STRING" id="1802443.A2117_02720"/>
<name>A0A1G2QQ95_9BACT</name>
<comment type="caution">
    <text evidence="4">The sequence shown here is derived from an EMBL/GenBank/DDBJ whole genome shotgun (WGS) entry which is preliminary data.</text>
</comment>
<dbReference type="SUPFAM" id="SSF47090">
    <property type="entry name" value="PGBD-like"/>
    <property type="match status" value="1"/>
</dbReference>
<evidence type="ECO:0000256" key="2">
    <source>
        <dbReference type="SAM" id="SignalP"/>
    </source>
</evidence>
<keyword evidence="2" id="KW-0732">Signal</keyword>
<sequence length="557" mass="63174">MKRIIFLTILVLFPGVVWAANIGDAQTFNIESAYDLTQREQLSATLRKVTGSAYFYIDDPWWSSLSSDQQAQATVSLNNLGEEFEAKIYPVLTQNFGEIWSPGIDKDTRMTILFHPMKDTSGGYFNSGDEYSKLQIPRSNEREMIYLNANRMTDPLLKSFLAHEFQHLINFNQKERLRGVTEDVWLNEARSEYSPTLMGYDRPYEGSNLERRVKNFLDKPYDSLTEWKNQPADYGLVNLFIQYLVDRYGQAILKESMFSSKTGIDSLNETLKKLGSADNFSQIFTNWTVAVFINDCNFDVRYCYLNESLRNFRVAPQSNFLPPVTQTSLSVVNTTKEWSGNWYKFFGAKGNLTLEFNGNNTTSSFKIPYLLEGKNGRTTIDFMILDSLSRGRVTVKDFDKNYSSLIIIPSLWGKTGDFSSNLPAVQFSWTASASENVIPVVENPAEIEALLNKIAELKQEITRLQQLLSNLGAASTLSCSSFPRDLYYGLTGSDEVRCLQEFLKSRGDSIYPEKLVTGSYLSLTTLAVKRYQAQKGVRPTGYFGPKTRAAANLDISK</sequence>
<dbReference type="Pfam" id="PF01471">
    <property type="entry name" value="PG_binding_1"/>
    <property type="match status" value="1"/>
</dbReference>
<reference evidence="4 5" key="1">
    <citation type="journal article" date="2016" name="Nat. Commun.">
        <title>Thousands of microbial genomes shed light on interconnected biogeochemical processes in an aquifer system.</title>
        <authorList>
            <person name="Anantharaman K."/>
            <person name="Brown C.T."/>
            <person name="Hug L.A."/>
            <person name="Sharon I."/>
            <person name="Castelle C.J."/>
            <person name="Probst A.J."/>
            <person name="Thomas B.C."/>
            <person name="Singh A."/>
            <person name="Wilkins M.J."/>
            <person name="Karaoz U."/>
            <person name="Brodie E.L."/>
            <person name="Williams K.H."/>
            <person name="Hubbard S.S."/>
            <person name="Banfield J.F."/>
        </authorList>
    </citation>
    <scope>NUCLEOTIDE SEQUENCE [LARGE SCALE GENOMIC DNA]</scope>
</reference>
<feature type="chain" id="PRO_5009584168" description="Peptidoglycan binding-like domain-containing protein" evidence="2">
    <location>
        <begin position="20"/>
        <end position="557"/>
    </location>
</feature>
<protein>
    <recommendedName>
        <fullName evidence="3">Peptidoglycan binding-like domain-containing protein</fullName>
    </recommendedName>
</protein>
<dbReference type="InterPro" id="IPR036366">
    <property type="entry name" value="PGBDSf"/>
</dbReference>
<dbReference type="AlphaFoldDB" id="A0A1G2QQ95"/>
<dbReference type="EMBL" id="MHTO01000006">
    <property type="protein sequence ID" value="OHA62648.1"/>
    <property type="molecule type" value="Genomic_DNA"/>
</dbReference>